<comment type="similarity">
    <text evidence="1">Belongs to the bacterial ring-hydroxylating dioxygenase beta subunit family.</text>
</comment>
<dbReference type="InterPro" id="IPR032710">
    <property type="entry name" value="NTF2-like_dom_sf"/>
</dbReference>
<dbReference type="EMBL" id="CP031165">
    <property type="protein sequence ID" value="AXV06680.1"/>
    <property type="molecule type" value="Genomic_DNA"/>
</dbReference>
<evidence type="ECO:0000313" key="3">
    <source>
        <dbReference type="EMBL" id="AXV06680.1"/>
    </source>
</evidence>
<dbReference type="PANTHER" id="PTHR41534:SF2">
    <property type="entry name" value="3-PHENYLPROPIONATE_CINNAMIC ACID DIOXYGENASE SUBUNIT BETA"/>
    <property type="match status" value="1"/>
</dbReference>
<dbReference type="GO" id="GO:0019380">
    <property type="term" value="P:3-phenylpropionate catabolic process"/>
    <property type="evidence" value="ECO:0007669"/>
    <property type="project" value="TreeGrafter"/>
</dbReference>
<dbReference type="Gene3D" id="3.10.450.50">
    <property type="match status" value="1"/>
</dbReference>
<dbReference type="Proteomes" id="UP000264006">
    <property type="component" value="Chromosome"/>
</dbReference>
<name>A0A346XWT3_9ACTN</name>
<evidence type="ECO:0000256" key="1">
    <source>
        <dbReference type="ARBA" id="ARBA00009570"/>
    </source>
</evidence>
<organism evidence="3 4">
    <name type="scientific">Euzebya pacifica</name>
    <dbReference type="NCBI Taxonomy" id="1608957"/>
    <lineage>
        <taxon>Bacteria</taxon>
        <taxon>Bacillati</taxon>
        <taxon>Actinomycetota</taxon>
        <taxon>Nitriliruptoria</taxon>
        <taxon>Euzebyales</taxon>
    </lineage>
</organism>
<dbReference type="AlphaFoldDB" id="A0A346XWT3"/>
<dbReference type="PANTHER" id="PTHR41534">
    <property type="entry name" value="BLR3401 PROTEIN"/>
    <property type="match status" value="1"/>
</dbReference>
<dbReference type="KEGG" id="euz:DVS28_a1995"/>
<dbReference type="InterPro" id="IPR000391">
    <property type="entry name" value="Rng_hydr_dOase-bsu"/>
</dbReference>
<dbReference type="CDD" id="cd00667">
    <property type="entry name" value="ring_hydroxylating_dioxygenases_beta"/>
    <property type="match status" value="1"/>
</dbReference>
<reference evidence="3 4" key="1">
    <citation type="submission" date="2018-09" db="EMBL/GenBank/DDBJ databases">
        <title>Complete genome sequence of Euzebya sp. DY32-46 isolated from seawater of Pacific Ocean.</title>
        <authorList>
            <person name="Xu L."/>
            <person name="Wu Y.-H."/>
            <person name="Xu X.-W."/>
        </authorList>
    </citation>
    <scope>NUCLEOTIDE SEQUENCE [LARGE SCALE GENOMIC DNA]</scope>
    <source>
        <strain evidence="3 4">DY32-46</strain>
    </source>
</reference>
<gene>
    <name evidence="3" type="ORF">DVS28_a1995</name>
</gene>
<dbReference type="GO" id="GO:0051213">
    <property type="term" value="F:dioxygenase activity"/>
    <property type="evidence" value="ECO:0007669"/>
    <property type="project" value="UniProtKB-KW"/>
</dbReference>
<proteinExistence type="inferred from homology"/>
<keyword evidence="3" id="KW-0223">Dioxygenase</keyword>
<accession>A0A346XWT3</accession>
<evidence type="ECO:0000313" key="4">
    <source>
        <dbReference type="Proteomes" id="UP000264006"/>
    </source>
</evidence>
<dbReference type="SUPFAM" id="SSF54427">
    <property type="entry name" value="NTF2-like"/>
    <property type="match status" value="1"/>
</dbReference>
<sequence length="162" mass="17903">MMGVSLSELAGEDIQRFLATEAVLLDERRFTEWLDLWAPDACYWIPVDPDLAGGDDAVNHVYDDHARLRTRVARLLGPAAHTEEPPPRSTRVHGPPVLKATGELAHVVTPFVLTAHRQGATALVSGRYHHHLRTTDDGLRIVTKRVDLIDADAPLNTLPTLL</sequence>
<evidence type="ECO:0000256" key="2">
    <source>
        <dbReference type="ARBA" id="ARBA00023002"/>
    </source>
</evidence>
<keyword evidence="4" id="KW-1185">Reference proteome</keyword>
<dbReference type="Pfam" id="PF00866">
    <property type="entry name" value="Ring_hydroxyl_B"/>
    <property type="match status" value="1"/>
</dbReference>
<protein>
    <submittedName>
        <fullName evidence="3">3-phenylpropionate dioxygenase beta subunit</fullName>
    </submittedName>
</protein>
<keyword evidence="2" id="KW-0560">Oxidoreductase</keyword>